<gene>
    <name evidence="2" type="ORF">DW986_11280</name>
</gene>
<keyword evidence="1" id="KW-0472">Membrane</keyword>
<reference evidence="2 3" key="1">
    <citation type="submission" date="2018-08" db="EMBL/GenBank/DDBJ databases">
        <title>A genome reference for cultivated species of the human gut microbiota.</title>
        <authorList>
            <person name="Zou Y."/>
            <person name="Xue W."/>
            <person name="Luo G."/>
        </authorList>
    </citation>
    <scope>NUCLEOTIDE SEQUENCE [LARGE SCALE GENOMIC DNA]</scope>
    <source>
        <strain evidence="2 3">AM50-15</strain>
    </source>
</reference>
<feature type="transmembrane region" description="Helical" evidence="1">
    <location>
        <begin position="6"/>
        <end position="21"/>
    </location>
</feature>
<dbReference type="Proteomes" id="UP000285173">
    <property type="component" value="Unassembled WGS sequence"/>
</dbReference>
<protein>
    <submittedName>
        <fullName evidence="2">EpsG family protein</fullName>
    </submittedName>
</protein>
<dbReference type="InterPro" id="IPR049458">
    <property type="entry name" value="EpsG-like"/>
</dbReference>
<sequence length="367" mass="42655">MSINIIVYILLLLGFVLLSNKSTDKNRLFFILFCSLILVLKSALRSVSVGTDTSHYAGYFYESMSRSWQEIFYGLRYESGINDIESGYRFIEKFFSSFVSNFNLYTFLVQSILYYFPLGVMMYKENKSMRELLLSYVFLNALFSGLPMANARQVYALGFCVWTYMFIVDKKFFKALLCIGIGYTIHHTSLLFLLMFAAPFIPVKFYKKIIWLTFCFVPIILFKVNTIIVFMGSFIGSDKYVRYGENVVAGGALTYIVLSIGLSIFAAIALNKCQENDHKLKLYYAIVILSTFFTPLIYSNGSMMRITMYFQLFFVMLIPKLIVGYFPYYKKNILTLLTIILILLSVSDSISYKFFWEENQDPYLHWS</sequence>
<evidence type="ECO:0000313" key="2">
    <source>
        <dbReference type="EMBL" id="RGZ46975.1"/>
    </source>
</evidence>
<feature type="transmembrane region" description="Helical" evidence="1">
    <location>
        <begin position="28"/>
        <end position="44"/>
    </location>
</feature>
<comment type="caution">
    <text evidence="2">The sequence shown here is derived from an EMBL/GenBank/DDBJ whole genome shotgun (WGS) entry which is preliminary data.</text>
</comment>
<feature type="transmembrane region" description="Helical" evidence="1">
    <location>
        <begin position="247"/>
        <end position="270"/>
    </location>
</feature>
<accession>A0A3R6DF49</accession>
<keyword evidence="1" id="KW-1133">Transmembrane helix</keyword>
<feature type="transmembrane region" description="Helical" evidence="1">
    <location>
        <begin position="209"/>
        <end position="235"/>
    </location>
</feature>
<feature type="transmembrane region" description="Helical" evidence="1">
    <location>
        <begin position="333"/>
        <end position="355"/>
    </location>
</feature>
<keyword evidence="1" id="KW-0812">Transmembrane</keyword>
<feature type="transmembrane region" description="Helical" evidence="1">
    <location>
        <begin position="306"/>
        <end position="326"/>
    </location>
</feature>
<dbReference type="Pfam" id="PF14897">
    <property type="entry name" value="EpsG"/>
    <property type="match status" value="1"/>
</dbReference>
<dbReference type="AlphaFoldDB" id="A0A3R6DF49"/>
<feature type="transmembrane region" description="Helical" evidence="1">
    <location>
        <begin position="102"/>
        <end position="121"/>
    </location>
</feature>
<feature type="transmembrane region" description="Helical" evidence="1">
    <location>
        <begin position="172"/>
        <end position="197"/>
    </location>
</feature>
<proteinExistence type="predicted"/>
<feature type="transmembrane region" description="Helical" evidence="1">
    <location>
        <begin position="282"/>
        <end position="300"/>
    </location>
</feature>
<evidence type="ECO:0000313" key="3">
    <source>
        <dbReference type="Proteomes" id="UP000285173"/>
    </source>
</evidence>
<name>A0A3R6DF49_9BACT</name>
<dbReference type="EMBL" id="QSEF01000015">
    <property type="protein sequence ID" value="RGZ46975.1"/>
    <property type="molecule type" value="Genomic_DNA"/>
</dbReference>
<feature type="transmembrane region" description="Helical" evidence="1">
    <location>
        <begin position="133"/>
        <end position="152"/>
    </location>
</feature>
<organism evidence="2 3">
    <name type="scientific">Parabacteroides merdae</name>
    <dbReference type="NCBI Taxonomy" id="46503"/>
    <lineage>
        <taxon>Bacteria</taxon>
        <taxon>Pseudomonadati</taxon>
        <taxon>Bacteroidota</taxon>
        <taxon>Bacteroidia</taxon>
        <taxon>Bacteroidales</taxon>
        <taxon>Tannerellaceae</taxon>
        <taxon>Parabacteroides</taxon>
    </lineage>
</organism>
<evidence type="ECO:0000256" key="1">
    <source>
        <dbReference type="SAM" id="Phobius"/>
    </source>
</evidence>